<comment type="similarity">
    <text evidence="1">Belongs to the peptidase C1 family.</text>
</comment>
<dbReference type="GO" id="GO:0008234">
    <property type="term" value="F:cysteine-type peptidase activity"/>
    <property type="evidence" value="ECO:0007669"/>
    <property type="project" value="InterPro"/>
</dbReference>
<feature type="chain" id="PRO_5043751021" description="Peptidase C1A papain C-terminal domain-containing protein" evidence="3">
    <location>
        <begin position="35"/>
        <end position="333"/>
    </location>
</feature>
<reference evidence="5" key="1">
    <citation type="submission" date="2021-09" db="EMBL/GenBank/DDBJ databases">
        <authorList>
            <consortium name="AG Swart"/>
            <person name="Singh M."/>
            <person name="Singh A."/>
            <person name="Seah K."/>
            <person name="Emmerich C."/>
        </authorList>
    </citation>
    <scope>NUCLEOTIDE SEQUENCE</scope>
    <source>
        <strain evidence="5">ATCC30299</strain>
    </source>
</reference>
<dbReference type="InterPro" id="IPR038765">
    <property type="entry name" value="Papain-like_cys_pep_sf"/>
</dbReference>
<accession>A0AAU9IWV4</accession>
<dbReference type="PANTHER" id="PTHR12411">
    <property type="entry name" value="CYSTEINE PROTEASE FAMILY C1-RELATED"/>
    <property type="match status" value="1"/>
</dbReference>
<proteinExistence type="inferred from homology"/>
<comment type="caution">
    <text evidence="5">The sequence shown here is derived from an EMBL/GenBank/DDBJ whole genome shotgun (WGS) entry which is preliminary data.</text>
</comment>
<dbReference type="InterPro" id="IPR000668">
    <property type="entry name" value="Peptidase_C1A_C"/>
</dbReference>
<dbReference type="SUPFAM" id="SSF54001">
    <property type="entry name" value="Cysteine proteinases"/>
    <property type="match status" value="1"/>
</dbReference>
<dbReference type="InterPro" id="IPR013128">
    <property type="entry name" value="Peptidase_C1A"/>
</dbReference>
<evidence type="ECO:0000313" key="5">
    <source>
        <dbReference type="EMBL" id="CAG9313976.1"/>
    </source>
</evidence>
<dbReference type="AlphaFoldDB" id="A0AAU9IWV4"/>
<dbReference type="Proteomes" id="UP001162131">
    <property type="component" value="Unassembled WGS sequence"/>
</dbReference>
<evidence type="ECO:0000259" key="4">
    <source>
        <dbReference type="SMART" id="SM00645"/>
    </source>
</evidence>
<dbReference type="Gene3D" id="3.90.70.10">
    <property type="entry name" value="Cysteine proteinases"/>
    <property type="match status" value="1"/>
</dbReference>
<organism evidence="5 6">
    <name type="scientific">Blepharisma stoltei</name>
    <dbReference type="NCBI Taxonomy" id="1481888"/>
    <lineage>
        <taxon>Eukaryota</taxon>
        <taxon>Sar</taxon>
        <taxon>Alveolata</taxon>
        <taxon>Ciliophora</taxon>
        <taxon>Postciliodesmatophora</taxon>
        <taxon>Heterotrichea</taxon>
        <taxon>Heterotrichida</taxon>
        <taxon>Blepharismidae</taxon>
        <taxon>Blepharisma</taxon>
    </lineage>
</organism>
<keyword evidence="2" id="KW-0865">Zymogen</keyword>
<dbReference type="SMART" id="SM00645">
    <property type="entry name" value="Pept_C1"/>
    <property type="match status" value="1"/>
</dbReference>
<sequence length="333" mass="37136">MKTHHFVGEIKIKQSWWSKMKYLLFVSLFVLTLSGPAVEPKDSDLVAPQEMIDEINRVQDLWIASSEWVGNMTFAQAKLYASSKLEAKKFPEKDWGALLDYLSIPASFDSRTQWPYCTKPLWYGDDCNAGWAFAAAETMTDRFCIATKGAFNITFSPLYLIICDVTLPELGCLGGTAENCWDYMRTTGITSIKCFPYNPGDWNQYCPYDECRWGTEITLYKTLSVNTFTSPSSIQAEILQNGPIEATMTVYADFQAYKGGIYKHTTGGLVGYTSVKIIGWGNQSGTNYWIAGTSWGSTWGMKGYFNIAFGQCGIDRAGVAGPPDLSNIPTIKI</sequence>
<evidence type="ECO:0000313" key="6">
    <source>
        <dbReference type="Proteomes" id="UP001162131"/>
    </source>
</evidence>
<evidence type="ECO:0000256" key="3">
    <source>
        <dbReference type="SAM" id="SignalP"/>
    </source>
</evidence>
<feature type="domain" description="Peptidase C1A papain C-terminal" evidence="4">
    <location>
        <begin position="104"/>
        <end position="322"/>
    </location>
</feature>
<evidence type="ECO:0000256" key="2">
    <source>
        <dbReference type="ARBA" id="ARBA00023145"/>
    </source>
</evidence>
<feature type="signal peptide" evidence="3">
    <location>
        <begin position="1"/>
        <end position="34"/>
    </location>
</feature>
<dbReference type="Pfam" id="PF00112">
    <property type="entry name" value="Peptidase_C1"/>
    <property type="match status" value="1"/>
</dbReference>
<dbReference type="GO" id="GO:0006508">
    <property type="term" value="P:proteolysis"/>
    <property type="evidence" value="ECO:0007669"/>
    <property type="project" value="InterPro"/>
</dbReference>
<keyword evidence="3" id="KW-0732">Signal</keyword>
<name>A0AAU9IWV4_9CILI</name>
<keyword evidence="6" id="KW-1185">Reference proteome</keyword>
<gene>
    <name evidence="5" type="ORF">BSTOLATCC_MIC9777</name>
</gene>
<dbReference type="EMBL" id="CAJZBQ010000011">
    <property type="protein sequence ID" value="CAG9313976.1"/>
    <property type="molecule type" value="Genomic_DNA"/>
</dbReference>
<evidence type="ECO:0000256" key="1">
    <source>
        <dbReference type="ARBA" id="ARBA00008455"/>
    </source>
</evidence>
<protein>
    <recommendedName>
        <fullName evidence="4">Peptidase C1A papain C-terminal domain-containing protein</fullName>
    </recommendedName>
</protein>